<sequence length="27" mass="3334">EWKVLRRMHPTYSPDLAPSDYHLFRSM</sequence>
<dbReference type="Gene3D" id="3.30.420.10">
    <property type="entry name" value="Ribonuclease H-like superfamily/Ribonuclease H"/>
    <property type="match status" value="1"/>
</dbReference>
<dbReference type="InterPro" id="IPR036397">
    <property type="entry name" value="RNaseH_sf"/>
</dbReference>
<feature type="non-terminal residue" evidence="1">
    <location>
        <position position="27"/>
    </location>
</feature>
<dbReference type="InParanoid" id="E2C7K0"/>
<gene>
    <name evidence="1" type="ORF">EAI_03878</name>
</gene>
<reference evidence="1 2" key="1">
    <citation type="journal article" date="2010" name="Science">
        <title>Genomic comparison of the ants Camponotus floridanus and Harpegnathos saltator.</title>
        <authorList>
            <person name="Bonasio R."/>
            <person name="Zhang G."/>
            <person name="Ye C."/>
            <person name="Mutti N.S."/>
            <person name="Fang X."/>
            <person name="Qin N."/>
            <person name="Donahue G."/>
            <person name="Yang P."/>
            <person name="Li Q."/>
            <person name="Li C."/>
            <person name="Zhang P."/>
            <person name="Huang Z."/>
            <person name="Berger S.L."/>
            <person name="Reinberg D."/>
            <person name="Wang J."/>
            <person name="Liebig J."/>
        </authorList>
    </citation>
    <scope>NUCLEOTIDE SEQUENCE [LARGE SCALE GENOMIC DNA]</scope>
    <source>
        <strain evidence="1 2">R22 G/1</strain>
    </source>
</reference>
<dbReference type="EMBL" id="GL453383">
    <property type="protein sequence ID" value="EFN76076.1"/>
    <property type="molecule type" value="Genomic_DNA"/>
</dbReference>
<dbReference type="AlphaFoldDB" id="E2C7K0"/>
<dbReference type="Proteomes" id="UP000008237">
    <property type="component" value="Unassembled WGS sequence"/>
</dbReference>
<evidence type="ECO:0000313" key="1">
    <source>
        <dbReference type="EMBL" id="EFN76076.1"/>
    </source>
</evidence>
<name>E2C7K0_HARSA</name>
<keyword evidence="2" id="KW-1185">Reference proteome</keyword>
<evidence type="ECO:0000313" key="2">
    <source>
        <dbReference type="Proteomes" id="UP000008237"/>
    </source>
</evidence>
<dbReference type="GO" id="GO:0003676">
    <property type="term" value="F:nucleic acid binding"/>
    <property type="evidence" value="ECO:0007669"/>
    <property type="project" value="InterPro"/>
</dbReference>
<proteinExistence type="predicted"/>
<evidence type="ECO:0008006" key="3">
    <source>
        <dbReference type="Google" id="ProtNLM"/>
    </source>
</evidence>
<feature type="non-terminal residue" evidence="1">
    <location>
        <position position="1"/>
    </location>
</feature>
<accession>E2C7K0</accession>
<protein>
    <recommendedName>
        <fullName evidence="3">Histone-lysine N-methyltransferase SETMAR</fullName>
    </recommendedName>
</protein>
<organism evidence="2">
    <name type="scientific">Harpegnathos saltator</name>
    <name type="common">Jerdon's jumping ant</name>
    <dbReference type="NCBI Taxonomy" id="610380"/>
    <lineage>
        <taxon>Eukaryota</taxon>
        <taxon>Metazoa</taxon>
        <taxon>Ecdysozoa</taxon>
        <taxon>Arthropoda</taxon>
        <taxon>Hexapoda</taxon>
        <taxon>Insecta</taxon>
        <taxon>Pterygota</taxon>
        <taxon>Neoptera</taxon>
        <taxon>Endopterygota</taxon>
        <taxon>Hymenoptera</taxon>
        <taxon>Apocrita</taxon>
        <taxon>Aculeata</taxon>
        <taxon>Formicoidea</taxon>
        <taxon>Formicidae</taxon>
        <taxon>Ponerinae</taxon>
        <taxon>Ponerini</taxon>
        <taxon>Harpegnathos</taxon>
    </lineage>
</organism>